<keyword evidence="2" id="KW-0963">Cytoplasm</keyword>
<keyword evidence="6" id="KW-1185">Reference proteome</keyword>
<keyword evidence="3" id="KW-0271">Exosome</keyword>
<dbReference type="GO" id="GO:0005730">
    <property type="term" value="C:nucleolus"/>
    <property type="evidence" value="ECO:0007669"/>
    <property type="project" value="UniProtKB-SubCell"/>
</dbReference>
<sequence>MENEKVSPGVLLNYASHNLQVGPGCYEKEGNIYASVCGYKSIEKLNDNSNEEMIFVKKLNNPTSVPSVNDIITGKVIRVNPRFATVSILVVGAIPCSEAFQGIVRVQDIRATERDKVQVYKSFRPSDIIRARVISLGDTRSYFLSTAENELGCILSQSVAGYTMVPISWEQMICPKTKTIEFRKCAKPV</sequence>
<dbReference type="Gene3D" id="2.40.50.140">
    <property type="entry name" value="Nucleic acid-binding proteins"/>
    <property type="match status" value="1"/>
</dbReference>
<accession>A0AAD5XW95</accession>
<dbReference type="InterPro" id="IPR012340">
    <property type="entry name" value="NA-bd_OB-fold"/>
</dbReference>
<dbReference type="Pfam" id="PF14382">
    <property type="entry name" value="ECR1_N"/>
    <property type="match status" value="1"/>
</dbReference>
<dbReference type="Pfam" id="PF10447">
    <property type="entry name" value="EXOSC1"/>
    <property type="match status" value="1"/>
</dbReference>
<dbReference type="PANTHER" id="PTHR12686:SF8">
    <property type="entry name" value="EXOSOME COMPLEX COMPONENT CSL4"/>
    <property type="match status" value="1"/>
</dbReference>
<dbReference type="Gene3D" id="2.40.50.100">
    <property type="match status" value="1"/>
</dbReference>
<dbReference type="SUPFAM" id="SSF110324">
    <property type="entry name" value="Ribosomal L27 protein-like"/>
    <property type="match status" value="1"/>
</dbReference>
<dbReference type="FunFam" id="2.40.50.140:FF:000198">
    <property type="entry name" value="Exosome complex component CSL4"/>
    <property type="match status" value="1"/>
</dbReference>
<evidence type="ECO:0000313" key="6">
    <source>
        <dbReference type="Proteomes" id="UP001211065"/>
    </source>
</evidence>
<dbReference type="SUPFAM" id="SSF50249">
    <property type="entry name" value="Nucleic acid-binding proteins"/>
    <property type="match status" value="1"/>
</dbReference>
<protein>
    <submittedName>
        <fullName evidence="5">Exosome complex component CSL4</fullName>
    </submittedName>
</protein>
<dbReference type="GO" id="GO:0005737">
    <property type="term" value="C:cytoplasm"/>
    <property type="evidence" value="ECO:0007669"/>
    <property type="project" value="TreeGrafter"/>
</dbReference>
<dbReference type="PROSITE" id="PS50126">
    <property type="entry name" value="S1"/>
    <property type="match status" value="1"/>
</dbReference>
<evidence type="ECO:0000256" key="2">
    <source>
        <dbReference type="ARBA" id="ARBA00022490"/>
    </source>
</evidence>
<evidence type="ECO:0000259" key="4">
    <source>
        <dbReference type="PROSITE" id="PS50126"/>
    </source>
</evidence>
<dbReference type="Proteomes" id="UP001211065">
    <property type="component" value="Unassembled WGS sequence"/>
</dbReference>
<dbReference type="AlphaFoldDB" id="A0AAD5XW95"/>
<dbReference type="PANTHER" id="PTHR12686">
    <property type="entry name" value="3'-5' EXORIBONUCLEASE CSL4-RELATED"/>
    <property type="match status" value="1"/>
</dbReference>
<dbReference type="InterPro" id="IPR039771">
    <property type="entry name" value="Csl4"/>
</dbReference>
<organism evidence="5 6">
    <name type="scientific">Clydaea vesicula</name>
    <dbReference type="NCBI Taxonomy" id="447962"/>
    <lineage>
        <taxon>Eukaryota</taxon>
        <taxon>Fungi</taxon>
        <taxon>Fungi incertae sedis</taxon>
        <taxon>Chytridiomycota</taxon>
        <taxon>Chytridiomycota incertae sedis</taxon>
        <taxon>Chytridiomycetes</taxon>
        <taxon>Lobulomycetales</taxon>
        <taxon>Lobulomycetaceae</taxon>
        <taxon>Clydaea</taxon>
    </lineage>
</organism>
<dbReference type="InterPro" id="IPR019495">
    <property type="entry name" value="EXOSC1_C"/>
</dbReference>
<reference evidence="5" key="1">
    <citation type="submission" date="2020-05" db="EMBL/GenBank/DDBJ databases">
        <title>Phylogenomic resolution of chytrid fungi.</title>
        <authorList>
            <person name="Stajich J.E."/>
            <person name="Amses K."/>
            <person name="Simmons R."/>
            <person name="Seto K."/>
            <person name="Myers J."/>
            <person name="Bonds A."/>
            <person name="Quandt C.A."/>
            <person name="Barry K."/>
            <person name="Liu P."/>
            <person name="Grigoriev I."/>
            <person name="Longcore J.E."/>
            <person name="James T.Y."/>
        </authorList>
    </citation>
    <scope>NUCLEOTIDE SEQUENCE</scope>
    <source>
        <strain evidence="5">JEL0476</strain>
    </source>
</reference>
<dbReference type="SMART" id="SM00316">
    <property type="entry name" value="S1"/>
    <property type="match status" value="1"/>
</dbReference>
<dbReference type="EMBL" id="JADGJW010000766">
    <property type="protein sequence ID" value="KAJ3212710.1"/>
    <property type="molecule type" value="Genomic_DNA"/>
</dbReference>
<dbReference type="GO" id="GO:0006396">
    <property type="term" value="P:RNA processing"/>
    <property type="evidence" value="ECO:0007669"/>
    <property type="project" value="InterPro"/>
</dbReference>
<dbReference type="CDD" id="cd05791">
    <property type="entry name" value="S1_CSL4"/>
    <property type="match status" value="1"/>
</dbReference>
<gene>
    <name evidence="5" type="primary">EXOSC1</name>
    <name evidence="5" type="ORF">HK099_007675</name>
</gene>
<dbReference type="InterPro" id="IPR025721">
    <property type="entry name" value="Exosome_cplx_N_dom"/>
</dbReference>
<comment type="subcellular location">
    <subcellularLocation>
        <location evidence="1">Nucleus</location>
        <location evidence="1">Nucleolus</location>
    </subcellularLocation>
</comment>
<comment type="caution">
    <text evidence="5">The sequence shown here is derived from an EMBL/GenBank/DDBJ whole genome shotgun (WGS) entry which is preliminary data.</text>
</comment>
<evidence type="ECO:0000256" key="1">
    <source>
        <dbReference type="ARBA" id="ARBA00004604"/>
    </source>
</evidence>
<evidence type="ECO:0000256" key="3">
    <source>
        <dbReference type="ARBA" id="ARBA00022835"/>
    </source>
</evidence>
<name>A0AAD5XW95_9FUNG</name>
<evidence type="ECO:0000313" key="5">
    <source>
        <dbReference type="EMBL" id="KAJ3212710.1"/>
    </source>
</evidence>
<feature type="domain" description="S1 motif" evidence="4">
    <location>
        <begin position="69"/>
        <end position="148"/>
    </location>
</feature>
<proteinExistence type="predicted"/>
<dbReference type="GO" id="GO:0003723">
    <property type="term" value="F:RNA binding"/>
    <property type="evidence" value="ECO:0007669"/>
    <property type="project" value="InterPro"/>
</dbReference>
<dbReference type="InterPro" id="IPR003029">
    <property type="entry name" value="S1_domain"/>
</dbReference>
<dbReference type="GO" id="GO:0000176">
    <property type="term" value="C:nuclear exosome (RNase complex)"/>
    <property type="evidence" value="ECO:0007669"/>
    <property type="project" value="TreeGrafter"/>
</dbReference>